<dbReference type="GO" id="GO:0005886">
    <property type="term" value="C:plasma membrane"/>
    <property type="evidence" value="ECO:0007669"/>
    <property type="project" value="UniProtKB-SubCell"/>
</dbReference>
<dbReference type="InterPro" id="IPR036640">
    <property type="entry name" value="ABC1_TM_sf"/>
</dbReference>
<dbReference type="KEGG" id="palb:EJC50_04360"/>
<keyword evidence="13" id="KW-1185">Reference proteome</keyword>
<dbReference type="CDD" id="cd07346">
    <property type="entry name" value="ABC_6TM_exporters"/>
    <property type="match status" value="1"/>
</dbReference>
<dbReference type="RefSeq" id="WP_126012827.1">
    <property type="nucleotide sequence ID" value="NZ_CP034437.1"/>
</dbReference>
<dbReference type="FunFam" id="3.40.50.300:FF:000221">
    <property type="entry name" value="Multidrug ABC transporter ATP-binding protein"/>
    <property type="match status" value="1"/>
</dbReference>
<keyword evidence="7 9" id="KW-1133">Transmembrane helix</keyword>
<dbReference type="InterPro" id="IPR017871">
    <property type="entry name" value="ABC_transporter-like_CS"/>
</dbReference>
<reference evidence="13" key="1">
    <citation type="submission" date="2018-12" db="EMBL/GenBank/DDBJ databases">
        <title>Genome sequence of Peanibacillus sp.</title>
        <authorList>
            <person name="Subramani G."/>
            <person name="Srinivasan S."/>
            <person name="Kim M.K."/>
        </authorList>
    </citation>
    <scope>NUCLEOTIDE SEQUENCE [LARGE SCALE GENOMIC DNA]</scope>
    <source>
        <strain evidence="13">18JY67-1</strain>
    </source>
</reference>
<dbReference type="PANTHER" id="PTHR43394">
    <property type="entry name" value="ATP-DEPENDENT PERMEASE MDL1, MITOCHONDRIAL"/>
    <property type="match status" value="1"/>
</dbReference>
<protein>
    <submittedName>
        <fullName evidence="12">ABC transporter ATP-binding protein</fullName>
    </submittedName>
</protein>
<dbReference type="PROSITE" id="PS50893">
    <property type="entry name" value="ABC_TRANSPORTER_2"/>
    <property type="match status" value="1"/>
</dbReference>
<evidence type="ECO:0000256" key="8">
    <source>
        <dbReference type="ARBA" id="ARBA00023136"/>
    </source>
</evidence>
<keyword evidence="2" id="KW-0813">Transport</keyword>
<dbReference type="SMART" id="SM00382">
    <property type="entry name" value="AAA"/>
    <property type="match status" value="1"/>
</dbReference>
<feature type="transmembrane region" description="Helical" evidence="9">
    <location>
        <begin position="29"/>
        <end position="49"/>
    </location>
</feature>
<dbReference type="InterPro" id="IPR003439">
    <property type="entry name" value="ABC_transporter-like_ATP-bd"/>
</dbReference>
<dbReference type="PROSITE" id="PS00211">
    <property type="entry name" value="ABC_TRANSPORTER_1"/>
    <property type="match status" value="1"/>
</dbReference>
<evidence type="ECO:0000256" key="3">
    <source>
        <dbReference type="ARBA" id="ARBA00022475"/>
    </source>
</evidence>
<keyword evidence="6 12" id="KW-0067">ATP-binding</keyword>
<proteinExistence type="predicted"/>
<feature type="domain" description="ABC transmembrane type-1" evidence="11">
    <location>
        <begin position="34"/>
        <end position="313"/>
    </location>
</feature>
<evidence type="ECO:0000313" key="12">
    <source>
        <dbReference type="EMBL" id="AZN38983.1"/>
    </source>
</evidence>
<dbReference type="EMBL" id="CP034437">
    <property type="protein sequence ID" value="AZN38983.1"/>
    <property type="molecule type" value="Genomic_DNA"/>
</dbReference>
<dbReference type="SUPFAM" id="SSF52540">
    <property type="entry name" value="P-loop containing nucleoside triphosphate hydrolases"/>
    <property type="match status" value="1"/>
</dbReference>
<evidence type="ECO:0000256" key="1">
    <source>
        <dbReference type="ARBA" id="ARBA00004651"/>
    </source>
</evidence>
<dbReference type="InterPro" id="IPR011527">
    <property type="entry name" value="ABC1_TM_dom"/>
</dbReference>
<evidence type="ECO:0000256" key="6">
    <source>
        <dbReference type="ARBA" id="ARBA00022840"/>
    </source>
</evidence>
<keyword evidence="5" id="KW-0547">Nucleotide-binding</keyword>
<name>A0A3Q8X325_9BACL</name>
<dbReference type="PROSITE" id="PS50929">
    <property type="entry name" value="ABC_TM1F"/>
    <property type="match status" value="1"/>
</dbReference>
<dbReference type="GO" id="GO:0015421">
    <property type="term" value="F:ABC-type oligopeptide transporter activity"/>
    <property type="evidence" value="ECO:0007669"/>
    <property type="project" value="TreeGrafter"/>
</dbReference>
<gene>
    <name evidence="12" type="ORF">EJC50_04360</name>
</gene>
<dbReference type="PANTHER" id="PTHR43394:SF1">
    <property type="entry name" value="ATP-BINDING CASSETTE SUB-FAMILY B MEMBER 10, MITOCHONDRIAL"/>
    <property type="match status" value="1"/>
</dbReference>
<evidence type="ECO:0000256" key="2">
    <source>
        <dbReference type="ARBA" id="ARBA00022448"/>
    </source>
</evidence>
<dbReference type="OrthoDB" id="2500852at2"/>
<keyword evidence="4 9" id="KW-0812">Transmembrane</keyword>
<evidence type="ECO:0000256" key="9">
    <source>
        <dbReference type="SAM" id="Phobius"/>
    </source>
</evidence>
<sequence>MSAQARSITSLIKRQGFKQILTLCKRYRILYLSVLALQLGGTGAALLLAEFSRRIFDKGTLLSHHELTRLIIGIVIMVILAMLFSLGARICNQIVNTNIVFSMRQMVLNQLTSLSLKYHEGKHSAHTQNILFNELEIVKQFIVFDILRLISLPFSFIAIGIYLFTVNPLLGVIAVLVGPLQLLSNLVLKSSFKELIASQQANGGEVFFHMNETLSGIREVKMNQLEGSVHSRFERVCREGIRLWVSIEKMEALREFVRLIPEKIGYILGISVGAYLMVDGQIGSGAIIAFLTLLDRVSEPFISMTSIISSLQRVSAGADNLLSVMEMEPEPTTRGHVLSEGPCSIRFENVSFSYQDDRPILRDVSFEIPAGKSVALVGPSGSGKSTLIKLLYRFYEPDGGSITLNGKRIEDYTVSSIREQLSAVTQDVYLFDGSIRENIEIGYADAKLEDVAKAAKLSQSTFIERMPEGLETKVGERGIKLSHGQRQRIGIARAILRRASILILDEPTSALDVETEAMFQYDLPQWAGNSTKIIIAHRLSTIRDVDYVIFLEHGRVQEIGSPKDLLMANGRFSDFWKSQQIHEFVS</sequence>
<evidence type="ECO:0000256" key="7">
    <source>
        <dbReference type="ARBA" id="ARBA00022989"/>
    </source>
</evidence>
<evidence type="ECO:0000313" key="13">
    <source>
        <dbReference type="Proteomes" id="UP000272528"/>
    </source>
</evidence>
<dbReference type="Proteomes" id="UP000272528">
    <property type="component" value="Chromosome"/>
</dbReference>
<dbReference type="Gene3D" id="3.40.50.300">
    <property type="entry name" value="P-loop containing nucleotide triphosphate hydrolases"/>
    <property type="match status" value="1"/>
</dbReference>
<dbReference type="Gene3D" id="1.20.1560.10">
    <property type="entry name" value="ABC transporter type 1, transmembrane domain"/>
    <property type="match status" value="1"/>
</dbReference>
<keyword evidence="8 9" id="KW-0472">Membrane</keyword>
<evidence type="ECO:0000256" key="4">
    <source>
        <dbReference type="ARBA" id="ARBA00022692"/>
    </source>
</evidence>
<dbReference type="AlphaFoldDB" id="A0A3Q8X325"/>
<feature type="domain" description="ABC transporter" evidence="10">
    <location>
        <begin position="345"/>
        <end position="578"/>
    </location>
</feature>
<dbReference type="GO" id="GO:0005524">
    <property type="term" value="F:ATP binding"/>
    <property type="evidence" value="ECO:0007669"/>
    <property type="project" value="UniProtKB-KW"/>
</dbReference>
<comment type="subcellular location">
    <subcellularLocation>
        <location evidence="1">Cell membrane</location>
        <topology evidence="1">Multi-pass membrane protein</topology>
    </subcellularLocation>
</comment>
<evidence type="ECO:0000259" key="10">
    <source>
        <dbReference type="PROSITE" id="PS50893"/>
    </source>
</evidence>
<organism evidence="12 13">
    <name type="scientific">Paenibacillus albus</name>
    <dbReference type="NCBI Taxonomy" id="2495582"/>
    <lineage>
        <taxon>Bacteria</taxon>
        <taxon>Bacillati</taxon>
        <taxon>Bacillota</taxon>
        <taxon>Bacilli</taxon>
        <taxon>Bacillales</taxon>
        <taxon>Paenibacillaceae</taxon>
        <taxon>Paenibacillus</taxon>
    </lineage>
</organism>
<dbReference type="Pfam" id="PF00005">
    <property type="entry name" value="ABC_tran"/>
    <property type="match status" value="1"/>
</dbReference>
<dbReference type="Pfam" id="PF00664">
    <property type="entry name" value="ABC_membrane"/>
    <property type="match status" value="1"/>
</dbReference>
<keyword evidence="3" id="KW-1003">Cell membrane</keyword>
<evidence type="ECO:0000259" key="11">
    <source>
        <dbReference type="PROSITE" id="PS50929"/>
    </source>
</evidence>
<dbReference type="InterPro" id="IPR027417">
    <property type="entry name" value="P-loop_NTPase"/>
</dbReference>
<evidence type="ECO:0000256" key="5">
    <source>
        <dbReference type="ARBA" id="ARBA00022741"/>
    </source>
</evidence>
<feature type="transmembrane region" description="Helical" evidence="9">
    <location>
        <begin position="69"/>
        <end position="88"/>
    </location>
</feature>
<accession>A0A3Q8X325</accession>
<dbReference type="GO" id="GO:0016887">
    <property type="term" value="F:ATP hydrolysis activity"/>
    <property type="evidence" value="ECO:0007669"/>
    <property type="project" value="InterPro"/>
</dbReference>
<dbReference type="SUPFAM" id="SSF90123">
    <property type="entry name" value="ABC transporter transmembrane region"/>
    <property type="match status" value="1"/>
</dbReference>
<dbReference type="InterPro" id="IPR003593">
    <property type="entry name" value="AAA+_ATPase"/>
</dbReference>
<dbReference type="InterPro" id="IPR039421">
    <property type="entry name" value="Type_1_exporter"/>
</dbReference>